<feature type="region of interest" description="Disordered" evidence="1">
    <location>
        <begin position="218"/>
        <end position="256"/>
    </location>
</feature>
<sequence>MADSTAPAETPVDTPEDGIQFIVKQQENKYSLTLPLTTTIADVKAKIAEHCPIPAGSQRLIYSGRVMKDEETLATYSVKAGNTIHLVRAATSSQAAAASSATTGTPPAIPRLSTSTGTGIASQLTGAQYTGVPLPSTSMFGPDGGMNPPDPETFAAALENPMFQSHISEMLRNPDMLDFIIRSNPMLQALGPQAREMMQSDAFRRMMTDPNMMRQATQMRGASTGASFPAPGATDNTPAEAAATPQSGAAAAPGADPAANPFASLFGGAGSPFGSAGNPFAGAAPGGASPFGSFPQPSPQELARAMEALGMPAPGGAGAGGTAALQQMLQAMGMPPPAGGEGAGAGAGGAAANPFAGLFSGGMPPFSQAPADNRPPEERYAEQLRQLNDMGFFDFDANVAALRRSGGSVQGAINQLLGG</sequence>
<dbReference type="eggNOG" id="KOG0010">
    <property type="taxonomic scope" value="Eukaryota"/>
</dbReference>
<dbReference type="InterPro" id="IPR015496">
    <property type="entry name" value="Ubiquilin"/>
</dbReference>
<dbReference type="GO" id="GO:0031593">
    <property type="term" value="F:polyubiquitin modification-dependent protein binding"/>
    <property type="evidence" value="ECO:0007669"/>
    <property type="project" value="TreeGrafter"/>
</dbReference>
<dbReference type="Gene3D" id="3.10.20.90">
    <property type="entry name" value="Phosphatidylinositol 3-kinase Catalytic Subunit, Chain A, domain 1"/>
    <property type="match status" value="1"/>
</dbReference>
<dbReference type="InterPro" id="IPR000626">
    <property type="entry name" value="Ubiquitin-like_dom"/>
</dbReference>
<feature type="domain" description="UBA" evidence="2">
    <location>
        <begin position="375"/>
        <end position="419"/>
    </location>
</feature>
<dbReference type="Pfam" id="PF00627">
    <property type="entry name" value="UBA"/>
    <property type="match status" value="1"/>
</dbReference>
<dbReference type="Pfam" id="PF00240">
    <property type="entry name" value="ubiquitin"/>
    <property type="match status" value="1"/>
</dbReference>
<dbReference type="GO" id="GO:0005829">
    <property type="term" value="C:cytosol"/>
    <property type="evidence" value="ECO:0007669"/>
    <property type="project" value="TreeGrafter"/>
</dbReference>
<dbReference type="OrthoDB" id="267397at2759"/>
<protein>
    <submittedName>
        <fullName evidence="4">Similar to Ubiquitin domain-containing protein DSK2 acc. no. P48510</fullName>
    </submittedName>
</protein>
<dbReference type="PRINTS" id="PR00348">
    <property type="entry name" value="UBIQUITIN"/>
</dbReference>
<evidence type="ECO:0000256" key="1">
    <source>
        <dbReference type="SAM" id="MobiDB-lite"/>
    </source>
</evidence>
<keyword evidence="5" id="KW-1185">Reference proteome</keyword>
<dbReference type="SMART" id="SM00727">
    <property type="entry name" value="STI1"/>
    <property type="match status" value="2"/>
</dbReference>
<evidence type="ECO:0000313" key="4">
    <source>
        <dbReference type="EMBL" id="CCX04668.1"/>
    </source>
</evidence>
<evidence type="ECO:0000259" key="3">
    <source>
        <dbReference type="PROSITE" id="PS50053"/>
    </source>
</evidence>
<dbReference type="InterPro" id="IPR019954">
    <property type="entry name" value="Ubiquitin_CS"/>
</dbReference>
<dbReference type="PANTHER" id="PTHR10677:SF3">
    <property type="entry name" value="FI07626P-RELATED"/>
    <property type="match status" value="1"/>
</dbReference>
<dbReference type="PANTHER" id="PTHR10677">
    <property type="entry name" value="UBIQUILIN"/>
    <property type="match status" value="1"/>
</dbReference>
<dbReference type="PROSITE" id="PS50030">
    <property type="entry name" value="UBA"/>
    <property type="match status" value="1"/>
</dbReference>
<dbReference type="STRING" id="1076935.U4KU19"/>
<dbReference type="InterPro" id="IPR009060">
    <property type="entry name" value="UBA-like_sf"/>
</dbReference>
<proteinExistence type="predicted"/>
<dbReference type="SMART" id="SM00165">
    <property type="entry name" value="UBA"/>
    <property type="match status" value="1"/>
</dbReference>
<name>U4KU19_PYROM</name>
<dbReference type="GO" id="GO:0006511">
    <property type="term" value="P:ubiquitin-dependent protein catabolic process"/>
    <property type="evidence" value="ECO:0007669"/>
    <property type="project" value="TreeGrafter"/>
</dbReference>
<feature type="region of interest" description="Disordered" evidence="1">
    <location>
        <begin position="359"/>
        <end position="378"/>
    </location>
</feature>
<dbReference type="InterPro" id="IPR019956">
    <property type="entry name" value="Ubiquitin_dom"/>
</dbReference>
<dbReference type="AlphaFoldDB" id="U4KU19"/>
<dbReference type="SUPFAM" id="SSF54236">
    <property type="entry name" value="Ubiquitin-like"/>
    <property type="match status" value="1"/>
</dbReference>
<dbReference type="SMART" id="SM00213">
    <property type="entry name" value="UBQ"/>
    <property type="match status" value="1"/>
</dbReference>
<dbReference type="InterPro" id="IPR029071">
    <property type="entry name" value="Ubiquitin-like_domsf"/>
</dbReference>
<dbReference type="OMA" id="PGMDMFG"/>
<feature type="domain" description="Ubiquitin-like" evidence="3">
    <location>
        <begin position="19"/>
        <end position="93"/>
    </location>
</feature>
<dbReference type="InterPro" id="IPR006636">
    <property type="entry name" value="STI1_HS-bd"/>
</dbReference>
<dbReference type="FunFam" id="1.10.8.10:FF:000024">
    <property type="entry name" value="Ubiquitin domain-containing protein DSK2"/>
    <property type="match status" value="1"/>
</dbReference>
<accession>U4KU19</accession>
<dbReference type="SUPFAM" id="SSF46934">
    <property type="entry name" value="UBA-like"/>
    <property type="match status" value="1"/>
</dbReference>
<evidence type="ECO:0000259" key="2">
    <source>
        <dbReference type="PROSITE" id="PS50030"/>
    </source>
</evidence>
<dbReference type="Proteomes" id="UP000018144">
    <property type="component" value="Unassembled WGS sequence"/>
</dbReference>
<evidence type="ECO:0000313" key="5">
    <source>
        <dbReference type="Proteomes" id="UP000018144"/>
    </source>
</evidence>
<dbReference type="InterPro" id="IPR015940">
    <property type="entry name" value="UBA"/>
</dbReference>
<feature type="compositionally biased region" description="Low complexity" evidence="1">
    <location>
        <begin position="238"/>
        <end position="256"/>
    </location>
</feature>
<dbReference type="PROSITE" id="PS00299">
    <property type="entry name" value="UBIQUITIN_1"/>
    <property type="match status" value="1"/>
</dbReference>
<dbReference type="Gene3D" id="1.10.8.10">
    <property type="entry name" value="DNA helicase RuvA subunit, C-terminal domain"/>
    <property type="match status" value="1"/>
</dbReference>
<dbReference type="EMBL" id="HF935213">
    <property type="protein sequence ID" value="CCX04668.1"/>
    <property type="molecule type" value="Genomic_DNA"/>
</dbReference>
<gene>
    <name evidence="4" type="ORF">PCON_03270</name>
</gene>
<dbReference type="Pfam" id="PF23195">
    <property type="entry name" value="UBQLN1"/>
    <property type="match status" value="1"/>
</dbReference>
<organism evidence="4 5">
    <name type="scientific">Pyronema omphalodes (strain CBS 100304)</name>
    <name type="common">Pyronema confluens</name>
    <dbReference type="NCBI Taxonomy" id="1076935"/>
    <lineage>
        <taxon>Eukaryota</taxon>
        <taxon>Fungi</taxon>
        <taxon>Dikarya</taxon>
        <taxon>Ascomycota</taxon>
        <taxon>Pezizomycotina</taxon>
        <taxon>Pezizomycetes</taxon>
        <taxon>Pezizales</taxon>
        <taxon>Pyronemataceae</taxon>
        <taxon>Pyronema</taxon>
    </lineage>
</organism>
<reference evidence="4 5" key="1">
    <citation type="journal article" date="2013" name="PLoS Genet.">
        <title>The genome and development-dependent transcriptomes of Pyronema confluens: a window into fungal evolution.</title>
        <authorList>
            <person name="Traeger S."/>
            <person name="Altegoer F."/>
            <person name="Freitag M."/>
            <person name="Gabaldon T."/>
            <person name="Kempken F."/>
            <person name="Kumar A."/>
            <person name="Marcet-Houben M."/>
            <person name="Poggeler S."/>
            <person name="Stajich J.E."/>
            <person name="Nowrousian M."/>
        </authorList>
    </citation>
    <scope>NUCLEOTIDE SEQUENCE [LARGE SCALE GENOMIC DNA]</scope>
    <source>
        <strain evidence="5">CBS 100304</strain>
        <tissue evidence="4">Vegetative mycelium</tissue>
    </source>
</reference>
<dbReference type="CDD" id="cd14324">
    <property type="entry name" value="UBA_Dsk2p_like"/>
    <property type="match status" value="1"/>
</dbReference>
<dbReference type="PROSITE" id="PS50053">
    <property type="entry name" value="UBIQUITIN_2"/>
    <property type="match status" value="1"/>
</dbReference>